<gene>
    <name evidence="9" type="ORF">NEH99_09875</name>
</gene>
<evidence type="ECO:0000256" key="6">
    <source>
        <dbReference type="SAM" id="Coils"/>
    </source>
</evidence>
<keyword evidence="4" id="KW-0408">Iron</keyword>
<evidence type="ECO:0000313" key="10">
    <source>
        <dbReference type="Proteomes" id="UP001242021"/>
    </source>
</evidence>
<dbReference type="EMBL" id="CP098754">
    <property type="protein sequence ID" value="WIH94593.1"/>
    <property type="molecule type" value="Genomic_DNA"/>
</dbReference>
<dbReference type="PANTHER" id="PTHR11228:SF7">
    <property type="entry name" value="PQQA PEPTIDE CYCLASE"/>
    <property type="match status" value="1"/>
</dbReference>
<protein>
    <submittedName>
        <fullName evidence="9">SPASM domain-containing protein</fullName>
    </submittedName>
</protein>
<evidence type="ECO:0000259" key="8">
    <source>
        <dbReference type="Pfam" id="PF13186"/>
    </source>
</evidence>
<evidence type="ECO:0000256" key="1">
    <source>
        <dbReference type="ARBA" id="ARBA00001966"/>
    </source>
</evidence>
<dbReference type="Gene3D" id="3.20.20.70">
    <property type="entry name" value="Aldolase class I"/>
    <property type="match status" value="1"/>
</dbReference>
<dbReference type="Proteomes" id="UP001242021">
    <property type="component" value="Chromosome"/>
</dbReference>
<dbReference type="Pfam" id="PF04055">
    <property type="entry name" value="Radical_SAM"/>
    <property type="match status" value="1"/>
</dbReference>
<dbReference type="AlphaFoldDB" id="A0AAJ6G8N0"/>
<dbReference type="SFLD" id="SFLDS00029">
    <property type="entry name" value="Radical_SAM"/>
    <property type="match status" value="1"/>
</dbReference>
<dbReference type="PANTHER" id="PTHR11228">
    <property type="entry name" value="RADICAL SAM DOMAIN PROTEIN"/>
    <property type="match status" value="1"/>
</dbReference>
<name>A0AAJ6G8N0_BRAPL</name>
<keyword evidence="3" id="KW-0479">Metal-binding</keyword>
<dbReference type="InterPro" id="IPR013785">
    <property type="entry name" value="Aldolase_TIM"/>
</dbReference>
<evidence type="ECO:0000256" key="3">
    <source>
        <dbReference type="ARBA" id="ARBA00022723"/>
    </source>
</evidence>
<comment type="cofactor">
    <cofactor evidence="1">
        <name>[4Fe-4S] cluster</name>
        <dbReference type="ChEBI" id="CHEBI:49883"/>
    </cofactor>
</comment>
<reference evidence="9" key="1">
    <citation type="submission" date="2022-06" db="EMBL/GenBank/DDBJ databases">
        <title>Brachyspira pilosicoli from pigs in Switzerland.</title>
        <authorList>
            <person name="Schmitt S."/>
            <person name="Arnold M."/>
            <person name="Rossano A."/>
            <person name="Perreten V."/>
        </authorList>
    </citation>
    <scope>NUCLEOTIDE SEQUENCE</scope>
    <source>
        <strain evidence="9">MEI4028</strain>
    </source>
</reference>
<organism evidence="9 10">
    <name type="scientific">Brachyspira pilosicoli</name>
    <name type="common">Serpulina pilosicoli</name>
    <dbReference type="NCBI Taxonomy" id="52584"/>
    <lineage>
        <taxon>Bacteria</taxon>
        <taxon>Pseudomonadati</taxon>
        <taxon>Spirochaetota</taxon>
        <taxon>Spirochaetia</taxon>
        <taxon>Brachyspirales</taxon>
        <taxon>Brachyspiraceae</taxon>
        <taxon>Brachyspira</taxon>
    </lineage>
</organism>
<sequence length="395" mass="46935">MKINDDITKIINDLVWWIPFKNKRNNLRNLLTNNIAKELSKFKEELNKANENNKLLEEELNKANENNVLLKEELCKTKENNLNIIKKAINSTIQLTTQYNDSEIMKNIFKENVKLVEIGISSFCNRKCWFCPNSIVDRFSRNIELDEYLFIKILKELQEIDYSNSLYLHRYNEPLYNKDLLLKRIKQAREYLPKSIIKVVSNGDYLTKEYLKELEEYGVNELYISYYYNGNNKYIEFDLENVIKPGMLKLINKLAIEYSEYIKNDNEYYMFMKYKNLNIEYKSLNMEKMGNDRGGVIEDVNIEERTSQCFLPNMQVSIDYDGTYSMCCNIRSDLEAHKDYIIGNIRDNTIFELFTNDKIINIRKKLLVYGKKEKVCANCADYRPPGMVYFNLNIK</sequence>
<keyword evidence="2" id="KW-0949">S-adenosyl-L-methionine</keyword>
<evidence type="ECO:0000259" key="7">
    <source>
        <dbReference type="Pfam" id="PF04055"/>
    </source>
</evidence>
<keyword evidence="5" id="KW-0411">Iron-sulfur</keyword>
<dbReference type="InterPro" id="IPR023885">
    <property type="entry name" value="4Fe4S-binding_SPASM_dom"/>
</dbReference>
<feature type="coiled-coil region" evidence="6">
    <location>
        <begin position="32"/>
        <end position="73"/>
    </location>
</feature>
<keyword evidence="6" id="KW-0175">Coiled coil</keyword>
<evidence type="ECO:0000256" key="4">
    <source>
        <dbReference type="ARBA" id="ARBA00023004"/>
    </source>
</evidence>
<dbReference type="GO" id="GO:0051536">
    <property type="term" value="F:iron-sulfur cluster binding"/>
    <property type="evidence" value="ECO:0007669"/>
    <property type="project" value="UniProtKB-KW"/>
</dbReference>
<evidence type="ECO:0000313" key="9">
    <source>
        <dbReference type="EMBL" id="WIH94593.1"/>
    </source>
</evidence>
<feature type="domain" description="4Fe4S-binding SPASM" evidence="8">
    <location>
        <begin position="309"/>
        <end position="379"/>
    </location>
</feature>
<dbReference type="Pfam" id="PF13186">
    <property type="entry name" value="SPASM"/>
    <property type="match status" value="1"/>
</dbReference>
<dbReference type="InterPro" id="IPR007197">
    <property type="entry name" value="rSAM"/>
</dbReference>
<feature type="domain" description="Radical SAM core" evidence="7">
    <location>
        <begin position="120"/>
        <end position="225"/>
    </location>
</feature>
<dbReference type="GO" id="GO:0046872">
    <property type="term" value="F:metal ion binding"/>
    <property type="evidence" value="ECO:0007669"/>
    <property type="project" value="UniProtKB-KW"/>
</dbReference>
<dbReference type="InterPro" id="IPR058240">
    <property type="entry name" value="rSAM_sf"/>
</dbReference>
<evidence type="ECO:0000256" key="5">
    <source>
        <dbReference type="ARBA" id="ARBA00023014"/>
    </source>
</evidence>
<evidence type="ECO:0000256" key="2">
    <source>
        <dbReference type="ARBA" id="ARBA00022691"/>
    </source>
</evidence>
<dbReference type="CDD" id="cd01335">
    <property type="entry name" value="Radical_SAM"/>
    <property type="match status" value="1"/>
</dbReference>
<dbReference type="InterPro" id="IPR050377">
    <property type="entry name" value="Radical_SAM_PqqE_MftC-like"/>
</dbReference>
<dbReference type="RefSeq" id="WP_284602660.1">
    <property type="nucleotide sequence ID" value="NZ_CP098754.1"/>
</dbReference>
<dbReference type="SUPFAM" id="SSF102114">
    <property type="entry name" value="Radical SAM enzymes"/>
    <property type="match status" value="1"/>
</dbReference>
<dbReference type="CDD" id="cd21109">
    <property type="entry name" value="SPASM"/>
    <property type="match status" value="1"/>
</dbReference>
<proteinExistence type="predicted"/>
<dbReference type="GO" id="GO:0003824">
    <property type="term" value="F:catalytic activity"/>
    <property type="evidence" value="ECO:0007669"/>
    <property type="project" value="InterPro"/>
</dbReference>
<accession>A0AAJ6G8N0</accession>